<evidence type="ECO:0000256" key="2">
    <source>
        <dbReference type="ARBA" id="ARBA00008685"/>
    </source>
</evidence>
<dbReference type="InterPro" id="IPR052192">
    <property type="entry name" value="Insect_Ionotropic_Sensory_Rcpt"/>
</dbReference>
<keyword evidence="5 9" id="KW-1133">Transmembrane helix</keyword>
<dbReference type="OrthoDB" id="9997229at2759"/>
<accession>E9GE23</accession>
<dbReference type="Pfam" id="PF00060">
    <property type="entry name" value="Lig_chan"/>
    <property type="match status" value="1"/>
</dbReference>
<dbReference type="Proteomes" id="UP000000305">
    <property type="component" value="Unassembled WGS sequence"/>
</dbReference>
<gene>
    <name evidence="11" type="ORF">DAPPUDRAFT_316806</name>
</gene>
<feature type="transmembrane region" description="Helical" evidence="9">
    <location>
        <begin position="152"/>
        <end position="177"/>
    </location>
</feature>
<feature type="domain" description="Ionotropic glutamate receptor C-terminal" evidence="10">
    <location>
        <begin position="67"/>
        <end position="361"/>
    </location>
</feature>
<keyword evidence="4 9" id="KW-0812">Transmembrane</keyword>
<keyword evidence="3" id="KW-1003">Cell membrane</keyword>
<sequence>MTGGDNLTQNNDLSQQSELLVHDTIPTFQYNKIIDMTLPWIYDHFAFLIPVPDETANINAVVKPFQWPVWLGLGLSIACVIAVLNLIQRYLEYRSGFEMNFKTSNKTQPENLANDNQLRFKKWQIGKQYLYVFGNLLSQGGLCPSKRLPYRLVAGVWTLAAFFFVQSYTSTLFTYVVKPINHPLINSIYDVLENKDINLIIRETGFINTLLMTNNLTGLFATLRKKLDSIPNSRCVSLPECISPIQAGSRNVYIDANVYLKDVIRNDFKKTGTCNLQLAKEGFIGTMSSLVLPKNSPYTQTISQGVLEIQQIGLVDFWDTWFRPMPPQCNGKPQSGHKKKKTSPLSLKNLTGAFLVLLVGLSLSLLAYLCEKIISIREQHGSRTRRNLKQCRNNLIEVPSKTTEEELLKAM</sequence>
<evidence type="ECO:0000313" key="12">
    <source>
        <dbReference type="Proteomes" id="UP000000305"/>
    </source>
</evidence>
<proteinExistence type="inferred from homology"/>
<dbReference type="PANTHER" id="PTHR42643:SF24">
    <property type="entry name" value="IONOTROPIC RECEPTOR 60A"/>
    <property type="match status" value="1"/>
</dbReference>
<dbReference type="GO" id="GO:0015276">
    <property type="term" value="F:ligand-gated monoatomic ion channel activity"/>
    <property type="evidence" value="ECO:0007669"/>
    <property type="project" value="InterPro"/>
</dbReference>
<comment type="similarity">
    <text evidence="2">Belongs to the glutamate-gated ion channel (TC 1.A.10.1) family.</text>
</comment>
<evidence type="ECO:0000256" key="6">
    <source>
        <dbReference type="ARBA" id="ARBA00023136"/>
    </source>
</evidence>
<dbReference type="SUPFAM" id="SSF53850">
    <property type="entry name" value="Periplasmic binding protein-like II"/>
    <property type="match status" value="1"/>
</dbReference>
<reference evidence="11 12" key="1">
    <citation type="journal article" date="2011" name="Science">
        <title>The ecoresponsive genome of Daphnia pulex.</title>
        <authorList>
            <person name="Colbourne J.K."/>
            <person name="Pfrender M.E."/>
            <person name="Gilbert D."/>
            <person name="Thomas W.K."/>
            <person name="Tucker A."/>
            <person name="Oakley T.H."/>
            <person name="Tokishita S."/>
            <person name="Aerts A."/>
            <person name="Arnold G.J."/>
            <person name="Basu M.K."/>
            <person name="Bauer D.J."/>
            <person name="Caceres C.E."/>
            <person name="Carmel L."/>
            <person name="Casola C."/>
            <person name="Choi J.H."/>
            <person name="Detter J.C."/>
            <person name="Dong Q."/>
            <person name="Dusheyko S."/>
            <person name="Eads B.D."/>
            <person name="Frohlich T."/>
            <person name="Geiler-Samerotte K.A."/>
            <person name="Gerlach D."/>
            <person name="Hatcher P."/>
            <person name="Jogdeo S."/>
            <person name="Krijgsveld J."/>
            <person name="Kriventseva E.V."/>
            <person name="Kultz D."/>
            <person name="Laforsch C."/>
            <person name="Lindquist E."/>
            <person name="Lopez J."/>
            <person name="Manak J.R."/>
            <person name="Muller J."/>
            <person name="Pangilinan J."/>
            <person name="Patwardhan R.P."/>
            <person name="Pitluck S."/>
            <person name="Pritham E.J."/>
            <person name="Rechtsteiner A."/>
            <person name="Rho M."/>
            <person name="Rogozin I.B."/>
            <person name="Sakarya O."/>
            <person name="Salamov A."/>
            <person name="Schaack S."/>
            <person name="Shapiro H."/>
            <person name="Shiga Y."/>
            <person name="Skalitzky C."/>
            <person name="Smith Z."/>
            <person name="Souvorov A."/>
            <person name="Sung W."/>
            <person name="Tang Z."/>
            <person name="Tsuchiya D."/>
            <person name="Tu H."/>
            <person name="Vos H."/>
            <person name="Wang M."/>
            <person name="Wolf Y.I."/>
            <person name="Yamagata H."/>
            <person name="Yamada T."/>
            <person name="Ye Y."/>
            <person name="Shaw J.R."/>
            <person name="Andrews J."/>
            <person name="Crease T.J."/>
            <person name="Tang H."/>
            <person name="Lucas S.M."/>
            <person name="Robertson H.M."/>
            <person name="Bork P."/>
            <person name="Koonin E.V."/>
            <person name="Zdobnov E.M."/>
            <person name="Grigoriev I.V."/>
            <person name="Lynch M."/>
            <person name="Boore J.L."/>
        </authorList>
    </citation>
    <scope>NUCLEOTIDE SEQUENCE [LARGE SCALE GENOMIC DNA]</scope>
</reference>
<dbReference type="Gene3D" id="1.10.287.70">
    <property type="match status" value="1"/>
</dbReference>
<dbReference type="HOGENOM" id="CLU_007257_4_2_1"/>
<evidence type="ECO:0000256" key="8">
    <source>
        <dbReference type="ARBA" id="ARBA00023180"/>
    </source>
</evidence>
<comment type="subcellular location">
    <subcellularLocation>
        <location evidence="1">Cell membrane</location>
        <topology evidence="1">Multi-pass membrane protein</topology>
    </subcellularLocation>
</comment>
<dbReference type="PANTHER" id="PTHR42643">
    <property type="entry name" value="IONOTROPIC RECEPTOR 20A-RELATED"/>
    <property type="match status" value="1"/>
</dbReference>
<dbReference type="EMBL" id="GL732540">
    <property type="protein sequence ID" value="EFX82191.1"/>
    <property type="molecule type" value="Genomic_DNA"/>
</dbReference>
<dbReference type="eggNOG" id="KOG1052">
    <property type="taxonomic scope" value="Eukaryota"/>
</dbReference>
<evidence type="ECO:0000256" key="4">
    <source>
        <dbReference type="ARBA" id="ARBA00022692"/>
    </source>
</evidence>
<evidence type="ECO:0000256" key="1">
    <source>
        <dbReference type="ARBA" id="ARBA00004651"/>
    </source>
</evidence>
<name>E9GE23_DAPPU</name>
<evidence type="ECO:0000256" key="7">
    <source>
        <dbReference type="ARBA" id="ARBA00023170"/>
    </source>
</evidence>
<evidence type="ECO:0000256" key="3">
    <source>
        <dbReference type="ARBA" id="ARBA00022475"/>
    </source>
</evidence>
<protein>
    <recommendedName>
        <fullName evidence="10">Ionotropic glutamate receptor C-terminal domain-containing protein</fullName>
    </recommendedName>
</protein>
<organism evidence="11 12">
    <name type="scientific">Daphnia pulex</name>
    <name type="common">Water flea</name>
    <dbReference type="NCBI Taxonomy" id="6669"/>
    <lineage>
        <taxon>Eukaryota</taxon>
        <taxon>Metazoa</taxon>
        <taxon>Ecdysozoa</taxon>
        <taxon>Arthropoda</taxon>
        <taxon>Crustacea</taxon>
        <taxon>Branchiopoda</taxon>
        <taxon>Diplostraca</taxon>
        <taxon>Cladocera</taxon>
        <taxon>Anomopoda</taxon>
        <taxon>Daphniidae</taxon>
        <taxon>Daphnia</taxon>
    </lineage>
</organism>
<keyword evidence="8" id="KW-0325">Glycoprotein</keyword>
<keyword evidence="7" id="KW-0675">Receptor</keyword>
<dbReference type="GO" id="GO:0005886">
    <property type="term" value="C:plasma membrane"/>
    <property type="evidence" value="ECO:0007669"/>
    <property type="project" value="UniProtKB-SubCell"/>
</dbReference>
<dbReference type="KEGG" id="dpx:DAPPUDRAFT_316806"/>
<evidence type="ECO:0000256" key="5">
    <source>
        <dbReference type="ARBA" id="ARBA00022989"/>
    </source>
</evidence>
<dbReference type="InParanoid" id="E9GE23"/>
<feature type="transmembrane region" description="Helical" evidence="9">
    <location>
        <begin position="67"/>
        <end position="87"/>
    </location>
</feature>
<feature type="transmembrane region" description="Helical" evidence="9">
    <location>
        <begin position="350"/>
        <end position="370"/>
    </location>
</feature>
<evidence type="ECO:0000259" key="10">
    <source>
        <dbReference type="Pfam" id="PF00060"/>
    </source>
</evidence>
<dbReference type="PhylomeDB" id="E9GE23"/>
<dbReference type="FunCoup" id="E9GE23">
    <property type="interactions" value="63"/>
</dbReference>
<dbReference type="AlphaFoldDB" id="E9GE23"/>
<dbReference type="FunFam" id="1.10.287.70:FF:000263">
    <property type="entry name" value="Uncharacterized protein"/>
    <property type="match status" value="1"/>
</dbReference>
<keyword evidence="6 9" id="KW-0472">Membrane</keyword>
<dbReference type="GO" id="GO:0050906">
    <property type="term" value="P:detection of stimulus involved in sensory perception"/>
    <property type="evidence" value="ECO:0007669"/>
    <property type="project" value="UniProtKB-ARBA"/>
</dbReference>
<dbReference type="InterPro" id="IPR001320">
    <property type="entry name" value="Iontro_rcpt_C"/>
</dbReference>
<evidence type="ECO:0000256" key="9">
    <source>
        <dbReference type="SAM" id="Phobius"/>
    </source>
</evidence>
<evidence type="ECO:0000313" key="11">
    <source>
        <dbReference type="EMBL" id="EFX82191.1"/>
    </source>
</evidence>
<keyword evidence="12" id="KW-1185">Reference proteome</keyword>